<reference evidence="2" key="1">
    <citation type="submission" date="2023-07" db="EMBL/GenBank/DDBJ databases">
        <authorList>
            <person name="Pelsma A.J. K."/>
        </authorList>
    </citation>
    <scope>NUCLEOTIDE SEQUENCE</scope>
</reference>
<dbReference type="EMBL" id="OY288114">
    <property type="protein sequence ID" value="CAJ0849354.1"/>
    <property type="molecule type" value="Genomic_DNA"/>
</dbReference>
<dbReference type="Gene3D" id="3.90.1530.10">
    <property type="entry name" value="Conserved hypothetical protein from pyrococcus furiosus pfu- 392566-001, ParB domain"/>
    <property type="match status" value="1"/>
</dbReference>
<proteinExistence type="predicted"/>
<gene>
    <name evidence="2" type="ORF">AMST5_00113</name>
</gene>
<sequence>MTHSMHYVFTKHPIFLGLRTWPRSPTKKPPTICAAIGIASDCEVILRRVDELRPNPRSPRTHKKRKIEDLSETIKTLGFIGVVIIDETGMILSGHARHAAAKLAGLKEVPTLCVRGLSPERIRAFVLADNKYAERAGWDRELLAAELEELSVLLPPLNLNLSITGFEPGEIDALFSDMGEDLPKEDFIFGGGPAVTKKGDLWRLGKHRILCGDARKPSVYARLMQGAAAAAVFTDPPYNVPIAGRR</sequence>
<name>A0AA48LZ42_9ZZZZ</name>
<dbReference type="SUPFAM" id="SSF110849">
    <property type="entry name" value="ParB/Sulfiredoxin"/>
    <property type="match status" value="1"/>
</dbReference>
<dbReference type="CDD" id="cd16403">
    <property type="entry name" value="ParB_N_like_MT"/>
    <property type="match status" value="1"/>
</dbReference>
<feature type="domain" description="ParB-like N-terminal" evidence="1">
    <location>
        <begin position="45"/>
        <end position="131"/>
    </location>
</feature>
<dbReference type="InterPro" id="IPR003115">
    <property type="entry name" value="ParB_N"/>
</dbReference>
<evidence type="ECO:0000313" key="2">
    <source>
        <dbReference type="EMBL" id="CAJ0849354.1"/>
    </source>
</evidence>
<protein>
    <recommendedName>
        <fullName evidence="1">ParB-like N-terminal domain-containing protein</fullName>
    </recommendedName>
</protein>
<dbReference type="AlphaFoldDB" id="A0AA48LZ42"/>
<dbReference type="InterPro" id="IPR036086">
    <property type="entry name" value="ParB/Sulfiredoxin_sf"/>
</dbReference>
<evidence type="ECO:0000259" key="1">
    <source>
        <dbReference type="SMART" id="SM00470"/>
    </source>
</evidence>
<organism evidence="2">
    <name type="scientific">freshwater sediment metagenome</name>
    <dbReference type="NCBI Taxonomy" id="556182"/>
    <lineage>
        <taxon>unclassified sequences</taxon>
        <taxon>metagenomes</taxon>
        <taxon>ecological metagenomes</taxon>
    </lineage>
</organism>
<dbReference type="Pfam" id="PF02195">
    <property type="entry name" value="ParB_N"/>
    <property type="match status" value="1"/>
</dbReference>
<dbReference type="SMART" id="SM00470">
    <property type="entry name" value="ParB"/>
    <property type="match status" value="1"/>
</dbReference>
<accession>A0AA48LZ42</accession>